<comment type="catalytic activity">
    <reaction evidence="6">
        <text>L-threonyl-[protein] + ATP = O-phospho-L-threonyl-[protein] + ADP + H(+)</text>
        <dbReference type="Rhea" id="RHEA:46608"/>
        <dbReference type="Rhea" id="RHEA-COMP:11060"/>
        <dbReference type="Rhea" id="RHEA-COMP:11605"/>
        <dbReference type="ChEBI" id="CHEBI:15378"/>
        <dbReference type="ChEBI" id="CHEBI:30013"/>
        <dbReference type="ChEBI" id="CHEBI:30616"/>
        <dbReference type="ChEBI" id="CHEBI:61977"/>
        <dbReference type="ChEBI" id="CHEBI:456216"/>
        <dbReference type="EC" id="2.7.11.1"/>
    </reaction>
</comment>
<evidence type="ECO:0000259" key="11">
    <source>
        <dbReference type="PROSITE" id="PS50011"/>
    </source>
</evidence>
<dbReference type="PROSITE" id="PS50009">
    <property type="entry name" value="RASGEF_CAT"/>
    <property type="match status" value="1"/>
</dbReference>
<evidence type="ECO:0000256" key="4">
    <source>
        <dbReference type="ARBA" id="ARBA00022777"/>
    </source>
</evidence>
<evidence type="ECO:0000256" key="7">
    <source>
        <dbReference type="ARBA" id="ARBA00048679"/>
    </source>
</evidence>
<dbReference type="InterPro" id="IPR000719">
    <property type="entry name" value="Prot_kinase_dom"/>
</dbReference>
<dbReference type="Pfam" id="PF00617">
    <property type="entry name" value="RasGEF"/>
    <property type="match status" value="1"/>
</dbReference>
<dbReference type="InterPro" id="IPR036964">
    <property type="entry name" value="RASGEF_cat_dom_sf"/>
</dbReference>
<dbReference type="PANTHER" id="PTHR24346">
    <property type="entry name" value="MAP/MICROTUBULE AFFINITY-REGULATING KINASE"/>
    <property type="match status" value="1"/>
</dbReference>
<dbReference type="GO" id="GO:0005737">
    <property type="term" value="C:cytoplasm"/>
    <property type="evidence" value="ECO:0007669"/>
    <property type="project" value="TreeGrafter"/>
</dbReference>
<dbReference type="SUPFAM" id="SSF48366">
    <property type="entry name" value="Ras GEF"/>
    <property type="match status" value="1"/>
</dbReference>
<evidence type="ECO:0000256" key="6">
    <source>
        <dbReference type="ARBA" id="ARBA00047899"/>
    </source>
</evidence>
<comment type="caution">
    <text evidence="12">The sequence shown here is derived from an EMBL/GenBank/DDBJ whole genome shotgun (WGS) entry which is preliminary data.</text>
</comment>
<dbReference type="PANTHER" id="PTHR24346:SF30">
    <property type="entry name" value="MATERNAL EMBRYONIC LEUCINE ZIPPER KINASE"/>
    <property type="match status" value="1"/>
</dbReference>
<keyword evidence="4 12" id="KW-0418">Kinase</keyword>
<reference evidence="12 13" key="1">
    <citation type="journal article" date="2018" name="Genome Biol. Evol.">
        <title>Multiple Roots of Fruiting Body Formation in Amoebozoa.</title>
        <authorList>
            <person name="Hillmann F."/>
            <person name="Forbes G."/>
            <person name="Novohradska S."/>
            <person name="Ferling I."/>
            <person name="Riege K."/>
            <person name="Groth M."/>
            <person name="Westermann M."/>
            <person name="Marz M."/>
            <person name="Spaller T."/>
            <person name="Winckler T."/>
            <person name="Schaap P."/>
            <person name="Glockner G."/>
        </authorList>
    </citation>
    <scope>NUCLEOTIDE SEQUENCE [LARGE SCALE GENOMIC DNA]</scope>
    <source>
        <strain evidence="12 13">Jena</strain>
    </source>
</reference>
<dbReference type="FunFam" id="1.10.510.10:FF:000571">
    <property type="entry name" value="Maternal embryonic leucine zipper kinase"/>
    <property type="match status" value="1"/>
</dbReference>
<keyword evidence="3" id="KW-0547">Nucleotide-binding</keyword>
<organism evidence="12 13">
    <name type="scientific">Planoprotostelium fungivorum</name>
    <dbReference type="NCBI Taxonomy" id="1890364"/>
    <lineage>
        <taxon>Eukaryota</taxon>
        <taxon>Amoebozoa</taxon>
        <taxon>Evosea</taxon>
        <taxon>Variosea</taxon>
        <taxon>Cavosteliida</taxon>
        <taxon>Cavosteliaceae</taxon>
        <taxon>Planoprotostelium</taxon>
    </lineage>
</organism>
<evidence type="ECO:0000313" key="13">
    <source>
        <dbReference type="Proteomes" id="UP000241769"/>
    </source>
</evidence>
<dbReference type="EMBL" id="MDYQ01000353">
    <property type="protein sequence ID" value="PRP76012.1"/>
    <property type="molecule type" value="Genomic_DNA"/>
</dbReference>
<dbReference type="SMART" id="SM00220">
    <property type="entry name" value="S_TKc"/>
    <property type="match status" value="1"/>
</dbReference>
<dbReference type="GO" id="GO:0005524">
    <property type="term" value="F:ATP binding"/>
    <property type="evidence" value="ECO:0007669"/>
    <property type="project" value="UniProtKB-KW"/>
</dbReference>
<comment type="catalytic activity">
    <reaction evidence="7">
        <text>L-seryl-[protein] + ATP = O-phospho-L-seryl-[protein] + ADP + H(+)</text>
        <dbReference type="Rhea" id="RHEA:17989"/>
        <dbReference type="Rhea" id="RHEA-COMP:9863"/>
        <dbReference type="Rhea" id="RHEA-COMP:11604"/>
        <dbReference type="ChEBI" id="CHEBI:15378"/>
        <dbReference type="ChEBI" id="CHEBI:29999"/>
        <dbReference type="ChEBI" id="CHEBI:30616"/>
        <dbReference type="ChEBI" id="CHEBI:83421"/>
        <dbReference type="ChEBI" id="CHEBI:456216"/>
        <dbReference type="EC" id="2.7.11.1"/>
    </reaction>
</comment>
<evidence type="ECO:0000256" key="9">
    <source>
        <dbReference type="SAM" id="MobiDB-lite"/>
    </source>
</evidence>
<dbReference type="Gene3D" id="1.10.840.10">
    <property type="entry name" value="Ras guanine-nucleotide exchange factors catalytic domain"/>
    <property type="match status" value="1"/>
</dbReference>
<dbReference type="Proteomes" id="UP000241769">
    <property type="component" value="Unassembled WGS sequence"/>
</dbReference>
<keyword evidence="5" id="KW-0067">ATP-binding</keyword>
<dbReference type="EC" id="2.7.11.1" evidence="1"/>
<feature type="domain" description="Ras-GEF" evidence="10">
    <location>
        <begin position="282"/>
        <end position="523"/>
    </location>
</feature>
<dbReference type="InterPro" id="IPR001895">
    <property type="entry name" value="RASGEF_cat_dom"/>
</dbReference>
<protein>
    <recommendedName>
        <fullName evidence="1">non-specific serine/threonine protein kinase</fullName>
        <ecNumber evidence="1">2.7.11.1</ecNumber>
    </recommendedName>
</protein>
<feature type="domain" description="Protein kinase" evidence="11">
    <location>
        <begin position="618"/>
        <end position="885"/>
    </location>
</feature>
<proteinExistence type="predicted"/>
<sequence>MVATFYRSSPLLLPPDWKPTSRLLAFGSSSSSPRGTFDGASTRGLPQRVGLSTEMSCNTEETIEAPEEMHMEKPTLNPQLTILVQRVINGPYPDDDRGWRVDRWKILMVTEIVDAFLLTFRRFMDPKDLFNTWYNRCERLSTLSDEGSKMKLQNACDFLHKWLNSFYCDFGGKKKPWVLEYVTRLRLPKQRQNDLKLIIIKRHQEYIDGQTMMGAIHSPERVLRASGGLGQRLVSVIRKKVSSDSITHSPPRSMVRSATTNGKVHESLSISEMSIMRYRRFTAEGVADSITQRDFQLFRRIHPLDFLYRGGWCKRPKNPEGEEIKQAGPLEEFTKHFSRLGKWVVAMMVVPSTLSAKLQSLEFILDMAKRLLFLGNYNALMVIVSAFSNHLILGMSVLWSEAPPRHRQALDELEKLMSPLSNFKNYQEAFHLRRGPCVPFLGLYHRDFTFMSENKVTLEDGAIDTDLLFMIWKRISLIQSIQALKYEELEVTNEHLMYMNETAIIEDPEELATLLKEQILEPIPAVTETSSPPENIINIFAPSVALKLLVRRTTNIYPRIPDVYQTSSVTPRPLSLSSHTVRYTCVLVCKGTGSGGIFRPVFIEGQATLYLASGEPKSILKRTTRPGSFAKVKIGIHKTTGQKVALKFISRDRDIEAAKLKREVQIHSKLKHPNIARLIEVIQLDGKYQLCLVIEYVEGKELLDFLDAYADRSMSEKEVKIASPIYCLKGIQAVVLFCQIASAVRYLHENGVVHRDIKMENVMVTANGQCKLIDFGLAAQWSSRKALQTSCGSSFYAAPEILKGQAYLGPKTDVWALGVLLYALISGRIPWGGDNTDEQMQNSIQGRWMDIDGVSDTVLSLIDGCLTIDQGDRLGVYDVLEHPWMRAEYIKSEYLKQRSQQRRRASHRRWSGNIISFVKKIVA</sequence>
<dbReference type="InterPro" id="IPR008271">
    <property type="entry name" value="Ser/Thr_kinase_AS"/>
</dbReference>
<evidence type="ECO:0000256" key="2">
    <source>
        <dbReference type="ARBA" id="ARBA00022527"/>
    </source>
</evidence>
<dbReference type="PROSITE" id="PS00108">
    <property type="entry name" value="PROTEIN_KINASE_ST"/>
    <property type="match status" value="1"/>
</dbReference>
<evidence type="ECO:0000256" key="8">
    <source>
        <dbReference type="PROSITE-ProRule" id="PRU00168"/>
    </source>
</evidence>
<dbReference type="GO" id="GO:0004674">
    <property type="term" value="F:protein serine/threonine kinase activity"/>
    <property type="evidence" value="ECO:0007669"/>
    <property type="project" value="UniProtKB-KW"/>
</dbReference>
<dbReference type="InterPro" id="IPR023578">
    <property type="entry name" value="Ras_GEF_dom_sf"/>
</dbReference>
<dbReference type="STRING" id="1890364.A0A2P6MWC5"/>
<keyword evidence="13" id="KW-1185">Reference proteome</keyword>
<dbReference type="Pfam" id="PF00069">
    <property type="entry name" value="Pkinase"/>
    <property type="match status" value="1"/>
</dbReference>
<dbReference type="InterPro" id="IPR011009">
    <property type="entry name" value="Kinase-like_dom_sf"/>
</dbReference>
<evidence type="ECO:0000256" key="3">
    <source>
        <dbReference type="ARBA" id="ARBA00022741"/>
    </source>
</evidence>
<keyword evidence="8" id="KW-0344">Guanine-nucleotide releasing factor</keyword>
<dbReference type="InParanoid" id="A0A2P6MWC5"/>
<name>A0A2P6MWC5_9EUKA</name>
<evidence type="ECO:0000256" key="1">
    <source>
        <dbReference type="ARBA" id="ARBA00012513"/>
    </source>
</evidence>
<evidence type="ECO:0000256" key="5">
    <source>
        <dbReference type="ARBA" id="ARBA00022840"/>
    </source>
</evidence>
<evidence type="ECO:0000259" key="10">
    <source>
        <dbReference type="PROSITE" id="PS50009"/>
    </source>
</evidence>
<dbReference type="AlphaFoldDB" id="A0A2P6MWC5"/>
<dbReference type="PROSITE" id="PS50011">
    <property type="entry name" value="PROTEIN_KINASE_DOM"/>
    <property type="match status" value="1"/>
</dbReference>
<accession>A0A2P6MWC5</accession>
<dbReference type="SMART" id="SM00147">
    <property type="entry name" value="RasGEF"/>
    <property type="match status" value="1"/>
</dbReference>
<gene>
    <name evidence="12" type="ORF">PROFUN_01728</name>
</gene>
<feature type="region of interest" description="Disordered" evidence="9">
    <location>
        <begin position="27"/>
        <end position="46"/>
    </location>
</feature>
<dbReference type="Gene3D" id="1.10.510.10">
    <property type="entry name" value="Transferase(Phosphotransferase) domain 1"/>
    <property type="match status" value="1"/>
</dbReference>
<keyword evidence="4 12" id="KW-0808">Transferase</keyword>
<dbReference type="GO" id="GO:0005085">
    <property type="term" value="F:guanyl-nucleotide exchange factor activity"/>
    <property type="evidence" value="ECO:0007669"/>
    <property type="project" value="UniProtKB-KW"/>
</dbReference>
<dbReference type="GO" id="GO:0007264">
    <property type="term" value="P:small GTPase-mediated signal transduction"/>
    <property type="evidence" value="ECO:0007669"/>
    <property type="project" value="InterPro"/>
</dbReference>
<evidence type="ECO:0000313" key="12">
    <source>
        <dbReference type="EMBL" id="PRP76012.1"/>
    </source>
</evidence>
<keyword evidence="2" id="KW-0723">Serine/threonine-protein kinase</keyword>
<dbReference type="Gene3D" id="1.20.870.10">
    <property type="entry name" value="Son of sevenless (SoS) protein Chain: S domain 1"/>
    <property type="match status" value="1"/>
</dbReference>
<dbReference type="SUPFAM" id="SSF56112">
    <property type="entry name" value="Protein kinase-like (PK-like)"/>
    <property type="match status" value="1"/>
</dbReference>